<protein>
    <recommendedName>
        <fullName evidence="2">cyclic-guanylate-specific phosphodiesterase</fullName>
        <ecNumber evidence="2">3.1.4.52</ecNumber>
    </recommendedName>
</protein>
<dbReference type="SMART" id="SM00065">
    <property type="entry name" value="GAF"/>
    <property type="match status" value="1"/>
</dbReference>
<evidence type="ECO:0000313" key="7">
    <source>
        <dbReference type="EMBL" id="SDD08369.1"/>
    </source>
</evidence>
<dbReference type="CDD" id="cd01948">
    <property type="entry name" value="EAL"/>
    <property type="match status" value="1"/>
</dbReference>
<feature type="domain" description="EAL" evidence="5">
    <location>
        <begin position="463"/>
        <end position="717"/>
    </location>
</feature>
<dbReference type="Pfam" id="PF00990">
    <property type="entry name" value="GGDEF"/>
    <property type="match status" value="1"/>
</dbReference>
<dbReference type="PANTHER" id="PTHR44757">
    <property type="entry name" value="DIGUANYLATE CYCLASE DGCP"/>
    <property type="match status" value="1"/>
</dbReference>
<dbReference type="PANTHER" id="PTHR44757:SF2">
    <property type="entry name" value="BIOFILM ARCHITECTURE MAINTENANCE PROTEIN MBAA"/>
    <property type="match status" value="1"/>
</dbReference>
<dbReference type="FunFam" id="3.20.20.450:FF:000001">
    <property type="entry name" value="Cyclic di-GMP phosphodiesterase yahA"/>
    <property type="match status" value="1"/>
</dbReference>
<dbReference type="Gene3D" id="3.30.70.270">
    <property type="match status" value="1"/>
</dbReference>
<dbReference type="Gene3D" id="3.20.20.450">
    <property type="entry name" value="EAL domain"/>
    <property type="match status" value="1"/>
</dbReference>
<comment type="cofactor">
    <cofactor evidence="1">
        <name>Mg(2+)</name>
        <dbReference type="ChEBI" id="CHEBI:18420"/>
    </cofactor>
</comment>
<evidence type="ECO:0000259" key="5">
    <source>
        <dbReference type="PROSITE" id="PS50883"/>
    </source>
</evidence>
<accession>A0A1G6RUV0</accession>
<evidence type="ECO:0000256" key="3">
    <source>
        <dbReference type="ARBA" id="ARBA00022636"/>
    </source>
</evidence>
<dbReference type="Gene3D" id="3.30.450.40">
    <property type="match status" value="1"/>
</dbReference>
<evidence type="ECO:0000259" key="6">
    <source>
        <dbReference type="PROSITE" id="PS50887"/>
    </source>
</evidence>
<dbReference type="InterPro" id="IPR043128">
    <property type="entry name" value="Rev_trsase/Diguanyl_cyclase"/>
</dbReference>
<dbReference type="RefSeq" id="WP_176763942.1">
    <property type="nucleotide sequence ID" value="NZ_FNAG01000001.1"/>
</dbReference>
<dbReference type="InterPro" id="IPR012226">
    <property type="entry name" value="Diguanyl_cyclase/Pdiesterase"/>
</dbReference>
<dbReference type="SMART" id="SM00052">
    <property type="entry name" value="EAL"/>
    <property type="match status" value="1"/>
</dbReference>
<comment type="catalytic activity">
    <reaction evidence="4">
        <text>3',3'-c-di-GMP + H2O = 5'-phosphoguanylyl(3'-&gt;5')guanosine + H(+)</text>
        <dbReference type="Rhea" id="RHEA:24902"/>
        <dbReference type="ChEBI" id="CHEBI:15377"/>
        <dbReference type="ChEBI" id="CHEBI:15378"/>
        <dbReference type="ChEBI" id="CHEBI:58754"/>
        <dbReference type="ChEBI" id="CHEBI:58805"/>
        <dbReference type="EC" id="3.1.4.52"/>
    </reaction>
    <physiologicalReaction direction="left-to-right" evidence="4">
        <dbReference type="Rhea" id="RHEA:24903"/>
    </physiologicalReaction>
</comment>
<dbReference type="Proteomes" id="UP000199603">
    <property type="component" value="Unassembled WGS sequence"/>
</dbReference>
<dbReference type="PROSITE" id="PS50887">
    <property type="entry name" value="GGDEF"/>
    <property type="match status" value="1"/>
</dbReference>
<dbReference type="GO" id="GO:0071732">
    <property type="term" value="P:cellular response to nitric oxide"/>
    <property type="evidence" value="ECO:0007669"/>
    <property type="project" value="UniProtKB-ARBA"/>
</dbReference>
<dbReference type="EC" id="3.1.4.52" evidence="2"/>
<dbReference type="InterPro" id="IPR052155">
    <property type="entry name" value="Biofilm_reg_signaling"/>
</dbReference>
<dbReference type="Pfam" id="PF13185">
    <property type="entry name" value="GAF_2"/>
    <property type="match status" value="1"/>
</dbReference>
<dbReference type="STRING" id="265719.SAMN04488509_101112"/>
<evidence type="ECO:0000313" key="8">
    <source>
        <dbReference type="Proteomes" id="UP000199603"/>
    </source>
</evidence>
<dbReference type="SMART" id="SM00267">
    <property type="entry name" value="GGDEF"/>
    <property type="match status" value="1"/>
</dbReference>
<dbReference type="SUPFAM" id="SSF55781">
    <property type="entry name" value="GAF domain-like"/>
    <property type="match status" value="1"/>
</dbReference>
<dbReference type="InterPro" id="IPR000160">
    <property type="entry name" value="GGDEF_dom"/>
</dbReference>
<gene>
    <name evidence="7" type="ORF">SAMN04488509_101112</name>
</gene>
<name>A0A1G6RUV0_9GAMM</name>
<dbReference type="InterPro" id="IPR001633">
    <property type="entry name" value="EAL_dom"/>
</dbReference>
<reference evidence="7 8" key="1">
    <citation type="submission" date="2016-10" db="EMBL/GenBank/DDBJ databases">
        <authorList>
            <person name="de Groot N.N."/>
        </authorList>
    </citation>
    <scope>NUCLEOTIDE SEQUENCE [LARGE SCALE GENOMIC DNA]</scope>
    <source>
        <strain evidence="7 8">DSM 16957</strain>
    </source>
</reference>
<dbReference type="EMBL" id="FNAG01000001">
    <property type="protein sequence ID" value="SDD08369.1"/>
    <property type="molecule type" value="Genomic_DNA"/>
</dbReference>
<dbReference type="GO" id="GO:0071111">
    <property type="term" value="F:cyclic-guanylate-specific phosphodiesterase activity"/>
    <property type="evidence" value="ECO:0007669"/>
    <property type="project" value="UniProtKB-EC"/>
</dbReference>
<organism evidence="7 8">
    <name type="scientific">Aquimonas voraii</name>
    <dbReference type="NCBI Taxonomy" id="265719"/>
    <lineage>
        <taxon>Bacteria</taxon>
        <taxon>Pseudomonadati</taxon>
        <taxon>Pseudomonadota</taxon>
        <taxon>Gammaproteobacteria</taxon>
        <taxon>Lysobacterales</taxon>
        <taxon>Lysobacteraceae</taxon>
        <taxon>Aquimonas</taxon>
    </lineage>
</organism>
<proteinExistence type="predicted"/>
<dbReference type="CDD" id="cd01949">
    <property type="entry name" value="GGDEF"/>
    <property type="match status" value="1"/>
</dbReference>
<dbReference type="FunFam" id="3.30.70.270:FF:000001">
    <property type="entry name" value="Diguanylate cyclase domain protein"/>
    <property type="match status" value="1"/>
</dbReference>
<evidence type="ECO:0000256" key="2">
    <source>
        <dbReference type="ARBA" id="ARBA00012282"/>
    </source>
</evidence>
<dbReference type="NCBIfam" id="TIGR00254">
    <property type="entry name" value="GGDEF"/>
    <property type="match status" value="1"/>
</dbReference>
<evidence type="ECO:0000256" key="4">
    <source>
        <dbReference type="ARBA" id="ARBA00051114"/>
    </source>
</evidence>
<dbReference type="InterPro" id="IPR003018">
    <property type="entry name" value="GAF"/>
</dbReference>
<dbReference type="InterPro" id="IPR035919">
    <property type="entry name" value="EAL_sf"/>
</dbReference>
<dbReference type="Pfam" id="PF00563">
    <property type="entry name" value="EAL"/>
    <property type="match status" value="1"/>
</dbReference>
<dbReference type="SUPFAM" id="SSF141868">
    <property type="entry name" value="EAL domain-like"/>
    <property type="match status" value="1"/>
</dbReference>
<dbReference type="InterPro" id="IPR029787">
    <property type="entry name" value="Nucleotide_cyclase"/>
</dbReference>
<keyword evidence="3" id="KW-0973">c-di-GMP</keyword>
<dbReference type="SUPFAM" id="SSF55073">
    <property type="entry name" value="Nucleotide cyclase"/>
    <property type="match status" value="1"/>
</dbReference>
<dbReference type="InterPro" id="IPR029016">
    <property type="entry name" value="GAF-like_dom_sf"/>
</dbReference>
<dbReference type="PIRSF" id="PIRSF005925">
    <property type="entry name" value="Dos"/>
    <property type="match status" value="1"/>
</dbReference>
<sequence length="729" mass="80127">MRTASRAQPPTGIELFEGTAVGAFLADHAGRLLGMNSALRERLGGRSPATVGELVSDLDPARWQRLLAGMDNSPTALLAPAALNGREGKLDAVELRLCRHPDLDAVVGLTFPLLDRQQEAAVNLLQRDVLESVALGRPLRAVLDLLCRQVEALAPEVVCSVLRIDAEGKLRPLASPSLPMSYAAALDGLAIGPATGSCGTAAYRGEEVEVQDIANDPLWAPYSHLVLPLGLAACWSTPVIGREGRVVATFAFYYREPRGPSRFHRRMVDACIQLCRVAIQHDDNQAEIERLAFYDPLTGLPNRALLVDRARMALQQAARDGRKLSLAVLDVDRFKNINDSLGHSAGDELLREVGQRLRRSLRESDTISRFGGDEFVILFPDSDANESAVAAEKALRAVAQRVEIGGQTLMPSVSMGISQFPDDARDFDTLMRNADIAMYEAKRDGRGCVRFFLASMNENARLRMQLESALRQAMSRDALELHYQPKVLLGRPGLAGVEALVRWTHPELGRVPPDQFIPLAEDCGLINALDAWVLERACAQLAEWQTKGLPIPAIAVNLSAQRFRQDDVPAHVRLVLQRYRLPPSALTLEITERLMLIDEPHVRADLDSLNRLGVHLSVDDFGTGYSSLSYLKRLPVDELKLDRSFVRDIETDEGDRALASAVMGIGRSLGQTVVAEGVETLEQHQFLLQAGCPVAQGYYYARPMSAAELETWLAGEGLRWLRPQLRPVN</sequence>
<evidence type="ECO:0000256" key="1">
    <source>
        <dbReference type="ARBA" id="ARBA00001946"/>
    </source>
</evidence>
<dbReference type="PROSITE" id="PS50883">
    <property type="entry name" value="EAL"/>
    <property type="match status" value="1"/>
</dbReference>
<keyword evidence="8" id="KW-1185">Reference proteome</keyword>
<feature type="domain" description="GGDEF" evidence="6">
    <location>
        <begin position="322"/>
        <end position="454"/>
    </location>
</feature>
<dbReference type="AlphaFoldDB" id="A0A1G6RUV0"/>